<feature type="region of interest" description="Disordered" evidence="1">
    <location>
        <begin position="1"/>
        <end position="59"/>
    </location>
</feature>
<proteinExistence type="predicted"/>
<dbReference type="AlphaFoldDB" id="A0A2S9YGQ1"/>
<dbReference type="EMBL" id="PVNK01000054">
    <property type="protein sequence ID" value="PRQ04222.1"/>
    <property type="molecule type" value="Genomic_DNA"/>
</dbReference>
<dbReference type="GO" id="GO:0016788">
    <property type="term" value="F:hydrolase activity, acting on ester bonds"/>
    <property type="evidence" value="ECO:0007669"/>
    <property type="project" value="UniProtKB-ARBA"/>
</dbReference>
<feature type="domain" description="SGNH hydrolase-type esterase" evidence="2">
    <location>
        <begin position="269"/>
        <end position="394"/>
    </location>
</feature>
<evidence type="ECO:0000256" key="1">
    <source>
        <dbReference type="SAM" id="MobiDB-lite"/>
    </source>
</evidence>
<dbReference type="Gene3D" id="3.40.50.1110">
    <property type="entry name" value="SGNH hydrolase"/>
    <property type="match status" value="1"/>
</dbReference>
<feature type="compositionally biased region" description="Polar residues" evidence="1">
    <location>
        <begin position="7"/>
        <end position="17"/>
    </location>
</feature>
<protein>
    <recommendedName>
        <fullName evidence="2">SGNH hydrolase-type esterase domain-containing protein</fullName>
    </recommendedName>
</protein>
<evidence type="ECO:0000259" key="2">
    <source>
        <dbReference type="Pfam" id="PF13472"/>
    </source>
</evidence>
<gene>
    <name evidence="3" type="ORF">ENSA5_09660</name>
</gene>
<feature type="compositionally biased region" description="Pro residues" evidence="1">
    <location>
        <begin position="41"/>
        <end position="52"/>
    </location>
</feature>
<comment type="caution">
    <text evidence="3">The sequence shown here is derived from an EMBL/GenBank/DDBJ whole genome shotgun (WGS) entry which is preliminary data.</text>
</comment>
<evidence type="ECO:0000313" key="3">
    <source>
        <dbReference type="EMBL" id="PRQ04222.1"/>
    </source>
</evidence>
<accession>A0A2S9YGQ1</accession>
<dbReference type="OrthoDB" id="7985403at2"/>
<dbReference type="SUPFAM" id="SSF52266">
    <property type="entry name" value="SGNH hydrolase"/>
    <property type="match status" value="1"/>
</dbReference>
<dbReference type="InterPro" id="IPR036514">
    <property type="entry name" value="SGNH_hydro_sf"/>
</dbReference>
<dbReference type="InterPro" id="IPR013830">
    <property type="entry name" value="SGNH_hydro"/>
</dbReference>
<dbReference type="Proteomes" id="UP000237968">
    <property type="component" value="Unassembled WGS sequence"/>
</dbReference>
<organism evidence="3 4">
    <name type="scientific">Enhygromyxa salina</name>
    <dbReference type="NCBI Taxonomy" id="215803"/>
    <lineage>
        <taxon>Bacteria</taxon>
        <taxon>Pseudomonadati</taxon>
        <taxon>Myxococcota</taxon>
        <taxon>Polyangia</taxon>
        <taxon>Nannocystales</taxon>
        <taxon>Nannocystaceae</taxon>
        <taxon>Enhygromyxa</taxon>
    </lineage>
</organism>
<dbReference type="Pfam" id="PF13472">
    <property type="entry name" value="Lipase_GDSL_2"/>
    <property type="match status" value="1"/>
</dbReference>
<sequence length="441" mass="48494">MLVGGCSPSSGDPTPSQEPDRSLAVEPDAGEPKPEVEEPSPAEPAEPAPPPYEPREEDLVTPHQAIENPEALAGFLDALRAVDSGEQRVVRVVHMGASMIGSDDLTSVLRERFQTRFGDGGAGLVLMARYMPNYIHRWVKLDASGWDHCYIAYKCLPDGHYGLGGTAFWASRGATTTIRTRKDELGDEASKIELWYLARPGGGRVEIKIDKDEPQIVDTRAETMEDRFHAIDVEPGAHTVRVRALGHGNSRVYGVMLETDGPGVVWDQFSKLGVFTNRVLEWDADHLAGQIRHRDPELIVFTYGGNDLRRVANGKLDQAGYIEEYSAVVEHVRRGKPEASCLITSITDRGKSLTFEILPEHVEVIVAGQREVAKRAGCAFFDTYTAMGGGGSLKEWKHRSPPLAADDLKHLNHRGRVLLGGWIYEAVIAAYVDRRKQLAAG</sequence>
<evidence type="ECO:0000313" key="4">
    <source>
        <dbReference type="Proteomes" id="UP000237968"/>
    </source>
</evidence>
<dbReference type="Gene3D" id="2.60.120.1360">
    <property type="match status" value="1"/>
</dbReference>
<dbReference type="RefSeq" id="WP_106390398.1">
    <property type="nucleotide sequence ID" value="NZ_PVNK01000054.1"/>
</dbReference>
<keyword evidence="4" id="KW-1185">Reference proteome</keyword>
<name>A0A2S9YGQ1_9BACT</name>
<reference evidence="3 4" key="1">
    <citation type="submission" date="2018-03" db="EMBL/GenBank/DDBJ databases">
        <title>Draft Genome Sequences of the Obligatory Marine Myxobacteria Enhygromyxa salina SWB005.</title>
        <authorList>
            <person name="Poehlein A."/>
            <person name="Moghaddam J.A."/>
            <person name="Harms H."/>
            <person name="Alanjari M."/>
            <person name="Koenig G.M."/>
            <person name="Daniel R."/>
            <person name="Schaeberle T.F."/>
        </authorList>
    </citation>
    <scope>NUCLEOTIDE SEQUENCE [LARGE SCALE GENOMIC DNA]</scope>
    <source>
        <strain evidence="3 4">SWB005</strain>
    </source>
</reference>